<evidence type="ECO:0000256" key="3">
    <source>
        <dbReference type="ARBA" id="ARBA00022741"/>
    </source>
</evidence>
<dbReference type="PANTHER" id="PTHR10196">
    <property type="entry name" value="SUGAR KINASE"/>
    <property type="match status" value="1"/>
</dbReference>
<dbReference type="EMBL" id="CP073100">
    <property type="protein sequence ID" value="QUE49674.1"/>
    <property type="molecule type" value="Genomic_DNA"/>
</dbReference>
<evidence type="ECO:0000256" key="2">
    <source>
        <dbReference type="ARBA" id="ARBA00022679"/>
    </source>
</evidence>
<keyword evidence="11" id="KW-1185">Reference proteome</keyword>
<evidence type="ECO:0000256" key="5">
    <source>
        <dbReference type="ARBA" id="ARBA00022840"/>
    </source>
</evidence>
<dbReference type="GO" id="GO:0008993">
    <property type="term" value="F:rhamnulokinase activity"/>
    <property type="evidence" value="ECO:0007669"/>
    <property type="project" value="InterPro"/>
</dbReference>
<reference evidence="10" key="1">
    <citation type="submission" date="2021-04" db="EMBL/GenBank/DDBJ databases">
        <title>Luteolibacter sp. 32A isolated from the skin of an Anderson's salamander (Ambystoma andersonii).</title>
        <authorList>
            <person name="Spergser J."/>
            <person name="Busse H.-J."/>
        </authorList>
    </citation>
    <scope>NUCLEOTIDE SEQUENCE</scope>
    <source>
        <strain evidence="10">32A</strain>
    </source>
</reference>
<keyword evidence="2" id="KW-0808">Transferase</keyword>
<protein>
    <submittedName>
        <fullName evidence="10">Rhamnulokinase</fullName>
    </submittedName>
</protein>
<organism evidence="10 11">
    <name type="scientific">Luteolibacter ambystomatis</name>
    <dbReference type="NCBI Taxonomy" id="2824561"/>
    <lineage>
        <taxon>Bacteria</taxon>
        <taxon>Pseudomonadati</taxon>
        <taxon>Verrucomicrobiota</taxon>
        <taxon>Verrucomicrobiia</taxon>
        <taxon>Verrucomicrobiales</taxon>
        <taxon>Verrucomicrobiaceae</taxon>
        <taxon>Luteolibacter</taxon>
    </lineage>
</organism>
<name>A0A975G5W6_9BACT</name>
<dbReference type="Pfam" id="PF02782">
    <property type="entry name" value="FGGY_C"/>
    <property type="match status" value="1"/>
</dbReference>
<dbReference type="KEGG" id="lamb:KBB96_12410"/>
<dbReference type="GO" id="GO:0004370">
    <property type="term" value="F:glycerol kinase activity"/>
    <property type="evidence" value="ECO:0007669"/>
    <property type="project" value="TreeGrafter"/>
</dbReference>
<evidence type="ECO:0000256" key="4">
    <source>
        <dbReference type="ARBA" id="ARBA00022777"/>
    </source>
</evidence>
<keyword evidence="3" id="KW-0547">Nucleotide-binding</keyword>
<dbReference type="GO" id="GO:0006071">
    <property type="term" value="P:glycerol metabolic process"/>
    <property type="evidence" value="ECO:0007669"/>
    <property type="project" value="TreeGrafter"/>
</dbReference>
<keyword evidence="7" id="KW-0684">Rhamnose metabolism</keyword>
<dbReference type="Gene3D" id="3.30.420.40">
    <property type="match status" value="2"/>
</dbReference>
<evidence type="ECO:0000313" key="10">
    <source>
        <dbReference type="EMBL" id="QUE49674.1"/>
    </source>
</evidence>
<evidence type="ECO:0000259" key="9">
    <source>
        <dbReference type="Pfam" id="PF02782"/>
    </source>
</evidence>
<comment type="similarity">
    <text evidence="1">Belongs to the FGGY kinase family.</text>
</comment>
<feature type="domain" description="Carbohydrate kinase FGGY N-terminal" evidence="8">
    <location>
        <begin position="6"/>
        <end position="247"/>
    </location>
</feature>
<proteinExistence type="inferred from homology"/>
<dbReference type="PANTHER" id="PTHR10196:SF93">
    <property type="entry name" value="L-RHAMNULOKINASE"/>
    <property type="match status" value="1"/>
</dbReference>
<dbReference type="CDD" id="cd07771">
    <property type="entry name" value="ASKHA_NBD_FGGY_RhaB-like"/>
    <property type="match status" value="1"/>
</dbReference>
<dbReference type="InterPro" id="IPR013449">
    <property type="entry name" value="Rhamnulokinase"/>
</dbReference>
<gene>
    <name evidence="10" type="ORF">KBB96_12410</name>
</gene>
<dbReference type="GO" id="GO:0019301">
    <property type="term" value="P:rhamnose catabolic process"/>
    <property type="evidence" value="ECO:0007669"/>
    <property type="project" value="InterPro"/>
</dbReference>
<sequence>MPKKVFIAVDLGAGSGRVIAAKTDFSTLELEEVHRFDNPGTDLPDGSYWNLIGLYREILTGLRTAVERYSDKIVSIGLDTWGCDHGLLDGKGQLLGMPHQYRDPRHEGMPEVMHAILPEVEIFAQTGVATNFYNTSLHLLAELKKQSPGLLHADRLLFTPDLLAYWLTGVQAVERTVASTSQLLDPRSGDWAWGVIETLGLPSRIFGDIVAPGTVLGPVRAEVGRQIGRSDIPVVASACHDTAAAVAGIPMTGESNLWLSSGTWSIMGIETREPITGPDAFKEGFCNELGVDGTVRFLKNIAGLWLIQECKRQWALDGEDITYAGLAELAKEAESFSAFIDPDDPVFSSPGDMPAKISAWCERTGQTVPKKKGCILRIATESLALKYRMTLDKLRQLTGRNYARLHAGGGGIQNALLSQATANAMGIEVVAGPVEATSCGNIITQMVATGHLPDFQAGRQLIRDSFEFITYTPRDTEAWEAAYTRFRELLDR</sequence>
<dbReference type="SUPFAM" id="SSF53067">
    <property type="entry name" value="Actin-like ATPase domain"/>
    <property type="match status" value="2"/>
</dbReference>
<accession>A0A975G5W6</accession>
<feature type="domain" description="Carbohydrate kinase FGGY C-terminal" evidence="9">
    <location>
        <begin position="259"/>
        <end position="448"/>
    </location>
</feature>
<dbReference type="AlphaFoldDB" id="A0A975G5W6"/>
<dbReference type="InterPro" id="IPR018485">
    <property type="entry name" value="FGGY_C"/>
</dbReference>
<dbReference type="Pfam" id="PF00370">
    <property type="entry name" value="FGGY_N"/>
    <property type="match status" value="1"/>
</dbReference>
<evidence type="ECO:0000259" key="8">
    <source>
        <dbReference type="Pfam" id="PF00370"/>
    </source>
</evidence>
<evidence type="ECO:0000256" key="6">
    <source>
        <dbReference type="ARBA" id="ARBA00023157"/>
    </source>
</evidence>
<evidence type="ECO:0000256" key="7">
    <source>
        <dbReference type="ARBA" id="ARBA00023308"/>
    </source>
</evidence>
<dbReference type="GO" id="GO:0005524">
    <property type="term" value="F:ATP binding"/>
    <property type="evidence" value="ECO:0007669"/>
    <property type="project" value="UniProtKB-KW"/>
</dbReference>
<keyword evidence="4" id="KW-0418">Kinase</keyword>
<dbReference type="InterPro" id="IPR043129">
    <property type="entry name" value="ATPase_NBD"/>
</dbReference>
<dbReference type="InterPro" id="IPR018484">
    <property type="entry name" value="FGGY_N"/>
</dbReference>
<dbReference type="GO" id="GO:0005829">
    <property type="term" value="C:cytosol"/>
    <property type="evidence" value="ECO:0007669"/>
    <property type="project" value="TreeGrafter"/>
</dbReference>
<keyword evidence="6" id="KW-1015">Disulfide bond</keyword>
<keyword evidence="5" id="KW-0067">ATP-binding</keyword>
<evidence type="ECO:0000256" key="1">
    <source>
        <dbReference type="ARBA" id="ARBA00009156"/>
    </source>
</evidence>
<evidence type="ECO:0000313" key="11">
    <source>
        <dbReference type="Proteomes" id="UP000676169"/>
    </source>
</evidence>
<dbReference type="Proteomes" id="UP000676169">
    <property type="component" value="Chromosome"/>
</dbReference>
<dbReference type="RefSeq" id="WP_211629763.1">
    <property type="nucleotide sequence ID" value="NZ_CP073100.1"/>
</dbReference>